<name>A0A9P9J6L7_9HYPO</name>
<protein>
    <submittedName>
        <fullName evidence="2">Uncharacterized protein</fullName>
    </submittedName>
</protein>
<dbReference type="AlphaFoldDB" id="A0A9P9J6L7"/>
<proteinExistence type="predicted"/>
<gene>
    <name evidence="2" type="ORF">EDB81DRAFT_494633</name>
</gene>
<keyword evidence="3" id="KW-1185">Reference proteome</keyword>
<feature type="compositionally biased region" description="Polar residues" evidence="1">
    <location>
        <begin position="90"/>
        <end position="106"/>
    </location>
</feature>
<accession>A0A9P9J6L7</accession>
<comment type="caution">
    <text evidence="2">The sequence shown here is derived from an EMBL/GenBank/DDBJ whole genome shotgun (WGS) entry which is preliminary data.</text>
</comment>
<dbReference type="Proteomes" id="UP000738349">
    <property type="component" value="Unassembled WGS sequence"/>
</dbReference>
<dbReference type="EMBL" id="JAGMUV010000008">
    <property type="protein sequence ID" value="KAH7146490.1"/>
    <property type="molecule type" value="Genomic_DNA"/>
</dbReference>
<evidence type="ECO:0000313" key="2">
    <source>
        <dbReference type="EMBL" id="KAH7146490.1"/>
    </source>
</evidence>
<sequence>MSFMKESWSRIRSPHSLPFYILSAGQFLQVCTPSPHGHGLLRSTLISARVVATVPFWPFPSSLSLFVLCRSLLPLGHGGRTSGRRPGMSLVSSGQESANRPLTQSELGRPATKPLNPASSPRPLRPAEGRWVRLARHLRIRTRKTRGKVRRICRPCSDKQGINAVTGHNDLQWLLRPNGRPSHSGIERVLRPRKQKSHGNMEPYCLRPDRLSIYRPIDAFRSSSLRESRLNDAC</sequence>
<reference evidence="2" key="1">
    <citation type="journal article" date="2021" name="Nat. Commun.">
        <title>Genetic determinants of endophytism in the Arabidopsis root mycobiome.</title>
        <authorList>
            <person name="Mesny F."/>
            <person name="Miyauchi S."/>
            <person name="Thiergart T."/>
            <person name="Pickel B."/>
            <person name="Atanasova L."/>
            <person name="Karlsson M."/>
            <person name="Huettel B."/>
            <person name="Barry K.W."/>
            <person name="Haridas S."/>
            <person name="Chen C."/>
            <person name="Bauer D."/>
            <person name="Andreopoulos W."/>
            <person name="Pangilinan J."/>
            <person name="LaButti K."/>
            <person name="Riley R."/>
            <person name="Lipzen A."/>
            <person name="Clum A."/>
            <person name="Drula E."/>
            <person name="Henrissat B."/>
            <person name="Kohler A."/>
            <person name="Grigoriev I.V."/>
            <person name="Martin F.M."/>
            <person name="Hacquard S."/>
        </authorList>
    </citation>
    <scope>NUCLEOTIDE SEQUENCE</scope>
    <source>
        <strain evidence="2">MPI-CAGE-AT-0147</strain>
    </source>
</reference>
<organism evidence="2 3">
    <name type="scientific">Dactylonectria macrodidyma</name>
    <dbReference type="NCBI Taxonomy" id="307937"/>
    <lineage>
        <taxon>Eukaryota</taxon>
        <taxon>Fungi</taxon>
        <taxon>Dikarya</taxon>
        <taxon>Ascomycota</taxon>
        <taxon>Pezizomycotina</taxon>
        <taxon>Sordariomycetes</taxon>
        <taxon>Hypocreomycetidae</taxon>
        <taxon>Hypocreales</taxon>
        <taxon>Nectriaceae</taxon>
        <taxon>Dactylonectria</taxon>
    </lineage>
</organism>
<evidence type="ECO:0000313" key="3">
    <source>
        <dbReference type="Proteomes" id="UP000738349"/>
    </source>
</evidence>
<feature type="region of interest" description="Disordered" evidence="1">
    <location>
        <begin position="80"/>
        <end position="127"/>
    </location>
</feature>
<evidence type="ECO:0000256" key="1">
    <source>
        <dbReference type="SAM" id="MobiDB-lite"/>
    </source>
</evidence>